<reference evidence="4 5" key="1">
    <citation type="journal article" date="2022" name="Nat. Plants">
        <title>Genomes of leafy and leafless Platanthera orchids illuminate the evolution of mycoheterotrophy.</title>
        <authorList>
            <person name="Li M.H."/>
            <person name="Liu K.W."/>
            <person name="Li Z."/>
            <person name="Lu H.C."/>
            <person name="Ye Q.L."/>
            <person name="Zhang D."/>
            <person name="Wang J.Y."/>
            <person name="Li Y.F."/>
            <person name="Zhong Z.M."/>
            <person name="Liu X."/>
            <person name="Yu X."/>
            <person name="Liu D.K."/>
            <person name="Tu X.D."/>
            <person name="Liu B."/>
            <person name="Hao Y."/>
            <person name="Liao X.Y."/>
            <person name="Jiang Y.T."/>
            <person name="Sun W.H."/>
            <person name="Chen J."/>
            <person name="Chen Y.Q."/>
            <person name="Ai Y."/>
            <person name="Zhai J.W."/>
            <person name="Wu S.S."/>
            <person name="Zhou Z."/>
            <person name="Hsiao Y.Y."/>
            <person name="Wu W.L."/>
            <person name="Chen Y.Y."/>
            <person name="Lin Y.F."/>
            <person name="Hsu J.L."/>
            <person name="Li C.Y."/>
            <person name="Wang Z.W."/>
            <person name="Zhao X."/>
            <person name="Zhong W.Y."/>
            <person name="Ma X.K."/>
            <person name="Ma L."/>
            <person name="Huang J."/>
            <person name="Chen G.Z."/>
            <person name="Huang M.Z."/>
            <person name="Huang L."/>
            <person name="Peng D.H."/>
            <person name="Luo Y.B."/>
            <person name="Zou S.Q."/>
            <person name="Chen S.P."/>
            <person name="Lan S."/>
            <person name="Tsai W.C."/>
            <person name="Van de Peer Y."/>
            <person name="Liu Z.J."/>
        </authorList>
    </citation>
    <scope>NUCLEOTIDE SEQUENCE [LARGE SCALE GENOMIC DNA]</scope>
    <source>
        <strain evidence="4">Lor287</strain>
    </source>
</reference>
<evidence type="ECO:0000313" key="4">
    <source>
        <dbReference type="EMBL" id="KAK8948910.1"/>
    </source>
</evidence>
<dbReference type="InterPro" id="IPR004083">
    <property type="entry name" value="Raptor"/>
</dbReference>
<dbReference type="InterPro" id="IPR016024">
    <property type="entry name" value="ARM-type_fold"/>
</dbReference>
<keyword evidence="2" id="KW-0853">WD repeat</keyword>
<dbReference type="FunFam" id="1.25.10.10:FF:000145">
    <property type="entry name" value="Regulatory-associated protein of TOR 1"/>
    <property type="match status" value="1"/>
</dbReference>
<comment type="similarity">
    <text evidence="1">Belongs to the WD repeat RAPTOR family.</text>
</comment>
<dbReference type="GO" id="GO:0031931">
    <property type="term" value="C:TORC1 complex"/>
    <property type="evidence" value="ECO:0007669"/>
    <property type="project" value="InterPro"/>
</dbReference>
<dbReference type="GO" id="GO:0030674">
    <property type="term" value="F:protein-macromolecule adaptor activity"/>
    <property type="evidence" value="ECO:0007669"/>
    <property type="project" value="TreeGrafter"/>
</dbReference>
<dbReference type="GO" id="GO:0009267">
    <property type="term" value="P:cellular response to starvation"/>
    <property type="evidence" value="ECO:0007669"/>
    <property type="project" value="TreeGrafter"/>
</dbReference>
<dbReference type="GO" id="GO:0030307">
    <property type="term" value="P:positive regulation of cell growth"/>
    <property type="evidence" value="ECO:0007669"/>
    <property type="project" value="TreeGrafter"/>
</dbReference>
<accession>A0AAP0BS50</accession>
<dbReference type="Pfam" id="PF03004">
    <property type="entry name" value="Transposase_24"/>
    <property type="match status" value="1"/>
</dbReference>
<gene>
    <name evidence="4" type="primary">RAPTOR2</name>
    <name evidence="4" type="ORF">KSP39_PZI005973</name>
</gene>
<dbReference type="AlphaFoldDB" id="A0AAP0BS50"/>
<dbReference type="SUPFAM" id="SSF48371">
    <property type="entry name" value="ARM repeat"/>
    <property type="match status" value="1"/>
</dbReference>
<evidence type="ECO:0000313" key="5">
    <source>
        <dbReference type="Proteomes" id="UP001418222"/>
    </source>
</evidence>
<sequence>MERVIAREHIIINGFLSKYKIWTLHGESYSSISCSGDDQLSDFRDDMMEMIHEAIGIPPIGASLYDNPSSLSSPRIDGKCEQPFVSQLGVLARNGFKLPLTYPRWTDIPNDMLDAIWREVQENTDVPLNYQSRCLHSVGLRWREWKYHVKRDNYDIYTTDEERLAIVPDRVIAGQWRTLIQYWGQEAIKAVSKQNSINREHLGGYHKMGRSSFRSVRSEMEKQGNDKVDRINVFIRTRTDKKGRIDFEAQEAIEDMNILLENVPEEERTVEYRDSCFSRGDDVPAPYMTFESTGFLPEMLKEVVFTEMLETCDDQQRQLILSRMKVHLNALKKYTYGKHIVAGVEKLVAAGGCGEETPWKVELFQVLLSQSQRFKALVLLGRFLDMGHWAVDQALSVGILPYVLKLLQTTVMELRQILVFIWTKILSFNKSCLVDLVKDGGHSYFIKFLDSMDAYPEERAMAAFVLAVIVDGHKRGKEACIQPNLIHVYLKHLQLANPHETQTKPLLLQWLCLCLGKLWEDFHDAQLIGLQADGPAIFLHLLSEPQPEVRAAAVFALGTLIDFFDSFRDGHGGDEDCDGDEKSKAELSIVNSLIQVLGDGSPLVRSEVVVGM</sequence>
<keyword evidence="3" id="KW-0677">Repeat</keyword>
<dbReference type="Gene3D" id="1.25.10.10">
    <property type="entry name" value="Leucine-rich Repeat Variant"/>
    <property type="match status" value="2"/>
</dbReference>
<organism evidence="4 5">
    <name type="scientific">Platanthera zijinensis</name>
    <dbReference type="NCBI Taxonomy" id="2320716"/>
    <lineage>
        <taxon>Eukaryota</taxon>
        <taxon>Viridiplantae</taxon>
        <taxon>Streptophyta</taxon>
        <taxon>Embryophyta</taxon>
        <taxon>Tracheophyta</taxon>
        <taxon>Spermatophyta</taxon>
        <taxon>Magnoliopsida</taxon>
        <taxon>Liliopsida</taxon>
        <taxon>Asparagales</taxon>
        <taxon>Orchidaceae</taxon>
        <taxon>Orchidoideae</taxon>
        <taxon>Orchideae</taxon>
        <taxon>Orchidinae</taxon>
        <taxon>Platanthera</taxon>
    </lineage>
</organism>
<dbReference type="PANTHER" id="PTHR12848">
    <property type="entry name" value="REGULATORY-ASSOCIATED PROTEIN OF MTOR"/>
    <property type="match status" value="1"/>
</dbReference>
<name>A0AAP0BS50_9ASPA</name>
<dbReference type="InterPro" id="IPR004252">
    <property type="entry name" value="Probable_transposase_24"/>
</dbReference>
<proteinExistence type="inferred from homology"/>
<dbReference type="Pfam" id="PF02985">
    <property type="entry name" value="HEAT"/>
    <property type="match status" value="1"/>
</dbReference>
<evidence type="ECO:0000256" key="1">
    <source>
        <dbReference type="ARBA" id="ARBA00009257"/>
    </source>
</evidence>
<dbReference type="Proteomes" id="UP001418222">
    <property type="component" value="Unassembled WGS sequence"/>
</dbReference>
<dbReference type="GO" id="GO:0071230">
    <property type="term" value="P:cellular response to amino acid stimulus"/>
    <property type="evidence" value="ECO:0007669"/>
    <property type="project" value="TreeGrafter"/>
</dbReference>
<dbReference type="PANTHER" id="PTHR12848:SF16">
    <property type="entry name" value="REGULATORY-ASSOCIATED PROTEIN OF MTOR"/>
    <property type="match status" value="1"/>
</dbReference>
<protein>
    <submittedName>
        <fullName evidence="4">Regulatory-associated protein of TOR 2</fullName>
    </submittedName>
</protein>
<evidence type="ECO:0000256" key="2">
    <source>
        <dbReference type="ARBA" id="ARBA00022574"/>
    </source>
</evidence>
<dbReference type="GO" id="GO:0010506">
    <property type="term" value="P:regulation of autophagy"/>
    <property type="evidence" value="ECO:0007669"/>
    <property type="project" value="TreeGrafter"/>
</dbReference>
<dbReference type="GO" id="GO:0031929">
    <property type="term" value="P:TOR signaling"/>
    <property type="evidence" value="ECO:0007669"/>
    <property type="project" value="InterPro"/>
</dbReference>
<dbReference type="InterPro" id="IPR000357">
    <property type="entry name" value="HEAT"/>
</dbReference>
<keyword evidence="5" id="KW-1185">Reference proteome</keyword>
<dbReference type="InterPro" id="IPR011989">
    <property type="entry name" value="ARM-like"/>
</dbReference>
<evidence type="ECO:0000256" key="3">
    <source>
        <dbReference type="ARBA" id="ARBA00022737"/>
    </source>
</evidence>
<dbReference type="GO" id="GO:0005737">
    <property type="term" value="C:cytoplasm"/>
    <property type="evidence" value="ECO:0007669"/>
    <property type="project" value="TreeGrafter"/>
</dbReference>
<dbReference type="EMBL" id="JBBWWQ010000004">
    <property type="protein sequence ID" value="KAK8948910.1"/>
    <property type="molecule type" value="Genomic_DNA"/>
</dbReference>
<comment type="caution">
    <text evidence="4">The sequence shown here is derived from an EMBL/GenBank/DDBJ whole genome shotgun (WGS) entry which is preliminary data.</text>
</comment>
<dbReference type="PRINTS" id="PR01547">
    <property type="entry name" value="YEAST176DUF"/>
</dbReference>